<name>A0ABP3AEP3_MYCUL</name>
<evidence type="ECO:0000259" key="1">
    <source>
        <dbReference type="Pfam" id="PF11716"/>
    </source>
</evidence>
<sequence length="274" mass="30711">MMNAAECIALVDTSRDELRDRISLTHRRFDRLIRTADPLARPPGHDWTVQQIAAHVLTLAHRYHQIARGRDYRHAGSASAVAALNQSELEAVLAPVSELADQLQALLPEIDAFFDANSDDRLAIPFHGCGFMSTNTAQTNLLGEFLLHGQDVAQAVKLPWDLPERDMALILRGAREMVPIYLRPGVGANVDICVAFQVPAARPYLIHIHDGTPEMRERRPEDRPDAVLRAPASTMTQLLYQRIGQFAAVRRGLWLTGGRRPWVALKLMTYFERA</sequence>
<accession>A0ABP3AEP3</accession>
<keyword evidence="3" id="KW-1185">Reference proteome</keyword>
<dbReference type="Proteomes" id="UP000020681">
    <property type="component" value="Unassembled WGS sequence"/>
</dbReference>
<feature type="domain" description="Mycothiol-dependent maleylpyruvate isomerase metal-binding" evidence="1">
    <location>
        <begin position="26"/>
        <end position="153"/>
    </location>
</feature>
<protein>
    <submittedName>
        <fullName evidence="2">Mycothiol maleylpyruvate isomerase N-terminal domain protein</fullName>
    </submittedName>
</protein>
<dbReference type="SUPFAM" id="SSF109854">
    <property type="entry name" value="DinB/YfiT-like putative metalloenzymes"/>
    <property type="match status" value="1"/>
</dbReference>
<dbReference type="InterPro" id="IPR024344">
    <property type="entry name" value="MDMPI_metal-binding"/>
</dbReference>
<keyword evidence="2" id="KW-0413">Isomerase</keyword>
<proteinExistence type="predicted"/>
<dbReference type="EMBL" id="JAOL01000117">
    <property type="protein sequence ID" value="EUA89747.1"/>
    <property type="molecule type" value="Genomic_DNA"/>
</dbReference>
<evidence type="ECO:0000313" key="3">
    <source>
        <dbReference type="Proteomes" id="UP000020681"/>
    </source>
</evidence>
<reference evidence="2 3" key="1">
    <citation type="submission" date="2014-01" db="EMBL/GenBank/DDBJ databases">
        <authorList>
            <person name="Dobos K."/>
            <person name="Lenaerts A."/>
            <person name="Ordway D."/>
            <person name="DeGroote M.A."/>
            <person name="Parker T."/>
            <person name="Sizemore C."/>
            <person name="Tallon L.J."/>
            <person name="Sadzewicz L.K."/>
            <person name="Sengamalay N."/>
            <person name="Fraser C.M."/>
            <person name="Hine E."/>
            <person name="Shefchek K.A."/>
            <person name="Das S.P."/>
            <person name="Tettelin H."/>
        </authorList>
    </citation>
    <scope>NUCLEOTIDE SEQUENCE [LARGE SCALE GENOMIC DNA]</scope>
    <source>
        <strain evidence="2 3">Harvey</strain>
    </source>
</reference>
<dbReference type="GO" id="GO:0016853">
    <property type="term" value="F:isomerase activity"/>
    <property type="evidence" value="ECO:0007669"/>
    <property type="project" value="UniProtKB-KW"/>
</dbReference>
<gene>
    <name evidence="2" type="ORF">I551_3767</name>
</gene>
<organism evidence="2 3">
    <name type="scientific">Mycobacterium ulcerans str. Harvey</name>
    <dbReference type="NCBI Taxonomy" id="1299332"/>
    <lineage>
        <taxon>Bacteria</taxon>
        <taxon>Bacillati</taxon>
        <taxon>Actinomycetota</taxon>
        <taxon>Actinomycetes</taxon>
        <taxon>Mycobacteriales</taxon>
        <taxon>Mycobacteriaceae</taxon>
        <taxon>Mycobacterium</taxon>
        <taxon>Mycobacterium ulcerans group</taxon>
    </lineage>
</organism>
<dbReference type="Pfam" id="PF11716">
    <property type="entry name" value="MDMPI_N"/>
    <property type="match status" value="1"/>
</dbReference>
<comment type="caution">
    <text evidence="2">The sequence shown here is derived from an EMBL/GenBank/DDBJ whole genome shotgun (WGS) entry which is preliminary data.</text>
</comment>
<dbReference type="InterPro" id="IPR034660">
    <property type="entry name" value="DinB/YfiT-like"/>
</dbReference>
<evidence type="ECO:0000313" key="2">
    <source>
        <dbReference type="EMBL" id="EUA89747.1"/>
    </source>
</evidence>